<name>A0A6M4G1B7_SPHYA</name>
<dbReference type="InterPro" id="IPR001387">
    <property type="entry name" value="Cro/C1-type_HTH"/>
</dbReference>
<accession>A0A6M4G1B7</accession>
<dbReference type="AlphaFoldDB" id="A0A6M4G1B7"/>
<dbReference type="SUPFAM" id="SSF47413">
    <property type="entry name" value="lambda repressor-like DNA-binding domains"/>
    <property type="match status" value="1"/>
</dbReference>
<protein>
    <submittedName>
        <fullName evidence="2">Helix-turn-helix transcriptional regulator</fullName>
    </submittedName>
</protein>
<organism evidence="2 3">
    <name type="scientific">Sphingobium yanoikuyae</name>
    <name type="common">Sphingomonas yanoikuyae</name>
    <dbReference type="NCBI Taxonomy" id="13690"/>
    <lineage>
        <taxon>Bacteria</taxon>
        <taxon>Pseudomonadati</taxon>
        <taxon>Pseudomonadota</taxon>
        <taxon>Alphaproteobacteria</taxon>
        <taxon>Sphingomonadales</taxon>
        <taxon>Sphingomonadaceae</taxon>
        <taxon>Sphingobium</taxon>
    </lineage>
</organism>
<dbReference type="Gene3D" id="1.10.260.40">
    <property type="entry name" value="lambda repressor-like DNA-binding domains"/>
    <property type="match status" value="1"/>
</dbReference>
<sequence length="124" mass="13622">MTPFGKMLRQERKDHGMLLGQLAEKLGVSTPYLSQVETGVKPATSTIVNKVINIFQLSKIDAEALTRAAAHSQAAEVGSITIDLHPDAGIRDRELASHLALSFNRLSPETKRRLRDMLKDESNG</sequence>
<dbReference type="SMART" id="SM00530">
    <property type="entry name" value="HTH_XRE"/>
    <property type="match status" value="1"/>
</dbReference>
<dbReference type="CDD" id="cd00093">
    <property type="entry name" value="HTH_XRE"/>
    <property type="match status" value="1"/>
</dbReference>
<evidence type="ECO:0000259" key="1">
    <source>
        <dbReference type="PROSITE" id="PS50943"/>
    </source>
</evidence>
<evidence type="ECO:0000313" key="3">
    <source>
        <dbReference type="Proteomes" id="UP000502611"/>
    </source>
</evidence>
<dbReference type="RefSeq" id="WP_169860057.1">
    <property type="nucleotide sequence ID" value="NZ_CP053021.1"/>
</dbReference>
<evidence type="ECO:0000313" key="2">
    <source>
        <dbReference type="EMBL" id="QJR01132.1"/>
    </source>
</evidence>
<reference evidence="2 3" key="1">
    <citation type="submission" date="2020-04" db="EMBL/GenBank/DDBJ databases">
        <title>The Whole Genome Analysis of High salt-tolerant Sphingobium yanoikuyae YC-XJ2 with Aryl organophosphorus flame retardants (aryl-OPFRs)-degrading capacity and characteristics of Related phosphotriesterase.</title>
        <authorList>
            <person name="Li X."/>
        </authorList>
    </citation>
    <scope>NUCLEOTIDE SEQUENCE [LARGE SCALE GENOMIC DNA]</scope>
    <source>
        <strain evidence="2 3">YC-XJ2</strain>
    </source>
</reference>
<dbReference type="Pfam" id="PF01381">
    <property type="entry name" value="HTH_3"/>
    <property type="match status" value="1"/>
</dbReference>
<proteinExistence type="predicted"/>
<dbReference type="EMBL" id="CP053021">
    <property type="protein sequence ID" value="QJR01132.1"/>
    <property type="molecule type" value="Genomic_DNA"/>
</dbReference>
<dbReference type="PROSITE" id="PS50943">
    <property type="entry name" value="HTH_CROC1"/>
    <property type="match status" value="1"/>
</dbReference>
<dbReference type="GO" id="GO:0003677">
    <property type="term" value="F:DNA binding"/>
    <property type="evidence" value="ECO:0007669"/>
    <property type="project" value="InterPro"/>
</dbReference>
<gene>
    <name evidence="2" type="ORF">HH800_02310</name>
</gene>
<dbReference type="InterPro" id="IPR010982">
    <property type="entry name" value="Lambda_DNA-bd_dom_sf"/>
</dbReference>
<feature type="domain" description="HTH cro/C1-type" evidence="1">
    <location>
        <begin position="8"/>
        <end position="62"/>
    </location>
</feature>
<dbReference type="Proteomes" id="UP000502611">
    <property type="component" value="Chromosome"/>
</dbReference>